<organism evidence="4 5">
    <name type="scientific">Fodinicola feengrottensis</name>
    <dbReference type="NCBI Taxonomy" id="435914"/>
    <lineage>
        <taxon>Bacteria</taxon>
        <taxon>Bacillati</taxon>
        <taxon>Actinomycetota</taxon>
        <taxon>Actinomycetes</taxon>
        <taxon>Mycobacteriales</taxon>
        <taxon>Fodinicola</taxon>
    </lineage>
</organism>
<reference evidence="4 5" key="1">
    <citation type="journal article" date="2019" name="Int. J. Syst. Evol. Microbiol.">
        <title>The Global Catalogue of Microorganisms (GCM) 10K type strain sequencing project: providing services to taxonomists for standard genome sequencing and annotation.</title>
        <authorList>
            <consortium name="The Broad Institute Genomics Platform"/>
            <consortium name="The Broad Institute Genome Sequencing Center for Infectious Disease"/>
            <person name="Wu L."/>
            <person name="Ma J."/>
        </authorList>
    </citation>
    <scope>NUCLEOTIDE SEQUENCE [LARGE SCALE GENOMIC DNA]</scope>
    <source>
        <strain evidence="4 5">JCM 14718</strain>
    </source>
</reference>
<dbReference type="Proteomes" id="UP001500618">
    <property type="component" value="Unassembled WGS sequence"/>
</dbReference>
<proteinExistence type="predicted"/>
<evidence type="ECO:0000259" key="3">
    <source>
        <dbReference type="PROSITE" id="PS50006"/>
    </source>
</evidence>
<dbReference type="RefSeq" id="WP_163573477.1">
    <property type="nucleotide sequence ID" value="NZ_BAAANY010000008.1"/>
</dbReference>
<evidence type="ECO:0000256" key="2">
    <source>
        <dbReference type="SAM" id="MobiDB-lite"/>
    </source>
</evidence>
<feature type="domain" description="FHA" evidence="3">
    <location>
        <begin position="254"/>
        <end position="307"/>
    </location>
</feature>
<dbReference type="Gene3D" id="2.60.200.20">
    <property type="match status" value="1"/>
</dbReference>
<protein>
    <recommendedName>
        <fullName evidence="3">FHA domain-containing protein</fullName>
    </recommendedName>
</protein>
<name>A0ABN2GPP4_9ACTN</name>
<accession>A0ABN2GPP4</accession>
<dbReference type="InterPro" id="IPR008984">
    <property type="entry name" value="SMAD_FHA_dom_sf"/>
</dbReference>
<feature type="region of interest" description="Disordered" evidence="2">
    <location>
        <begin position="196"/>
        <end position="227"/>
    </location>
</feature>
<evidence type="ECO:0000313" key="4">
    <source>
        <dbReference type="EMBL" id="GAA1674653.1"/>
    </source>
</evidence>
<keyword evidence="1" id="KW-0597">Phosphoprotein</keyword>
<evidence type="ECO:0000313" key="5">
    <source>
        <dbReference type="Proteomes" id="UP001500618"/>
    </source>
</evidence>
<dbReference type="InterPro" id="IPR000253">
    <property type="entry name" value="FHA_dom"/>
</dbReference>
<dbReference type="PROSITE" id="PS50006">
    <property type="entry name" value="FHA_DOMAIN"/>
    <property type="match status" value="1"/>
</dbReference>
<gene>
    <name evidence="4" type="ORF">GCM10009765_25060</name>
</gene>
<dbReference type="EMBL" id="BAAANY010000008">
    <property type="protein sequence ID" value="GAA1674653.1"/>
    <property type="molecule type" value="Genomic_DNA"/>
</dbReference>
<evidence type="ECO:0000256" key="1">
    <source>
        <dbReference type="ARBA" id="ARBA00022553"/>
    </source>
</evidence>
<comment type="caution">
    <text evidence="4">The sequence shown here is derived from an EMBL/GenBank/DDBJ whole genome shotgun (WGS) entry which is preliminary data.</text>
</comment>
<dbReference type="SUPFAM" id="SSF49879">
    <property type="entry name" value="SMAD/FHA domain"/>
    <property type="match status" value="1"/>
</dbReference>
<keyword evidence="5" id="KW-1185">Reference proteome</keyword>
<sequence>MRFGVTKVLDSIERQLTLDPTTARAVVDLASVVRYSALDGDTSRPFNLTRLGLVIDSVGTHFKTGIARVYAVVDRSILGDLELTSNEKMVMRRWADDGLLEVSDEAAGRVLEIAEYTGLPVISRNDFSPYAPQRPWIHGTSGKLLTPVPGMGGAALMARPPQHGAPPNPPVPDAATAAILARNWHCPDPNCGAYATPRPDRQQPPPRIQQGRPFCPRHNQPLADAGPRQYSVPITVRVNGSDRLEFAVTSQGPTAVGRAPEDAVAISLSELLDDEVVSRISRSHLRLELAAASLTVTDTSMNGTKVHLHSGPGTETGQIRLQRDERHTLGEWDVVELHPGVQLIRSDRRESAPVEEVSVMAEAPTTVIHLR</sequence>